<dbReference type="NCBIfam" id="TIGR02532">
    <property type="entry name" value="IV_pilin_GFxxxE"/>
    <property type="match status" value="1"/>
</dbReference>
<keyword evidence="3" id="KW-1133">Transmembrane helix</keyword>
<dbReference type="InterPro" id="IPR012902">
    <property type="entry name" value="N_methyl_site"/>
</dbReference>
<dbReference type="AlphaFoldDB" id="A0A7Y8C2T9"/>
<dbReference type="Gene3D" id="3.30.700.10">
    <property type="entry name" value="Glycoprotein, Type 4 Pilin"/>
    <property type="match status" value="1"/>
</dbReference>
<dbReference type="PANTHER" id="PTHR30093:SF34">
    <property type="entry name" value="PREPILIN PEPTIDASE-DEPENDENT PROTEIN D"/>
    <property type="match status" value="1"/>
</dbReference>
<comment type="caution">
    <text evidence="4">The sequence shown here is derived from an EMBL/GenBank/DDBJ whole genome shotgun (WGS) entry which is preliminary data.</text>
</comment>
<evidence type="ECO:0000256" key="1">
    <source>
        <dbReference type="ARBA" id="ARBA00005233"/>
    </source>
</evidence>
<dbReference type="EMBL" id="JACAQB010000008">
    <property type="protein sequence ID" value="NWB97845.1"/>
    <property type="molecule type" value="Genomic_DNA"/>
</dbReference>
<sequence length="143" mass="14437">MNAMQKGFTLIELMIVVAIIGILAAVALPAYQGYTKKAAYSEVVTGLDAVKGAVAVCYNQTSDFTACTTNAQLGITLPTGLTTGALAGITVGATGGILTATVNAYKGVATTDTCVLTPTAGTTTGAITWQYSGACLNNGYVKN</sequence>
<evidence type="ECO:0000256" key="3">
    <source>
        <dbReference type="SAM" id="Phobius"/>
    </source>
</evidence>
<accession>A0A7Y8C2T9</accession>
<evidence type="ECO:0000313" key="5">
    <source>
        <dbReference type="Proteomes" id="UP000539985"/>
    </source>
</evidence>
<reference evidence="4 5" key="1">
    <citation type="submission" date="2020-04" db="EMBL/GenBank/DDBJ databases">
        <title>Molecular characterization of pseudomonads from Agaricus bisporus reveal novel blotch 2 pathogens in Western Europe.</title>
        <authorList>
            <person name="Taparia T."/>
            <person name="Krijger M."/>
            <person name="Haynes E."/>
            <person name="Elpinstone J.G."/>
            <person name="Noble R."/>
            <person name="Van Der Wolf J."/>
        </authorList>
    </citation>
    <scope>NUCLEOTIDE SEQUENCE [LARGE SCALE GENOMIC DNA]</scope>
    <source>
        <strain evidence="4 5">H7001</strain>
    </source>
</reference>
<name>A0A7Y8C2T9_9PSED</name>
<keyword evidence="2" id="KW-0488">Methylation</keyword>
<dbReference type="Proteomes" id="UP000539985">
    <property type="component" value="Unassembled WGS sequence"/>
</dbReference>
<evidence type="ECO:0000313" key="4">
    <source>
        <dbReference type="EMBL" id="NWB97845.1"/>
    </source>
</evidence>
<proteinExistence type="inferred from homology"/>
<feature type="transmembrane region" description="Helical" evidence="3">
    <location>
        <begin position="7"/>
        <end position="31"/>
    </location>
</feature>
<dbReference type="InterPro" id="IPR045584">
    <property type="entry name" value="Pilin-like"/>
</dbReference>
<gene>
    <name evidence="4" type="ORF">HX882_18270</name>
</gene>
<organism evidence="4 5">
    <name type="scientific">Pseudomonas gingeri</name>
    <dbReference type="NCBI Taxonomy" id="117681"/>
    <lineage>
        <taxon>Bacteria</taxon>
        <taxon>Pseudomonadati</taxon>
        <taxon>Pseudomonadota</taxon>
        <taxon>Gammaproteobacteria</taxon>
        <taxon>Pseudomonadales</taxon>
        <taxon>Pseudomonadaceae</taxon>
        <taxon>Pseudomonas</taxon>
    </lineage>
</organism>
<keyword evidence="3" id="KW-0472">Membrane</keyword>
<dbReference type="PROSITE" id="PS00409">
    <property type="entry name" value="PROKAR_NTER_METHYL"/>
    <property type="match status" value="1"/>
</dbReference>
<comment type="similarity">
    <text evidence="1">Belongs to the N-Me-Phe pilin family.</text>
</comment>
<keyword evidence="3" id="KW-0812">Transmembrane</keyword>
<dbReference type="PANTHER" id="PTHR30093">
    <property type="entry name" value="GENERAL SECRETION PATHWAY PROTEIN G"/>
    <property type="match status" value="1"/>
</dbReference>
<dbReference type="SUPFAM" id="SSF54523">
    <property type="entry name" value="Pili subunits"/>
    <property type="match status" value="1"/>
</dbReference>
<dbReference type="Pfam" id="PF07963">
    <property type="entry name" value="N_methyl"/>
    <property type="match status" value="1"/>
</dbReference>
<evidence type="ECO:0000256" key="2">
    <source>
        <dbReference type="ARBA" id="ARBA00022481"/>
    </source>
</evidence>
<protein>
    <submittedName>
        <fullName evidence="4">Prepilin-type N-terminal cleavage/methylation domain-containing protein</fullName>
    </submittedName>
</protein>